<feature type="compositionally biased region" description="Polar residues" evidence="2">
    <location>
        <begin position="82"/>
        <end position="100"/>
    </location>
</feature>
<gene>
    <name evidence="4" type="primary">MCYN0308_21</name>
    <name evidence="4" type="ORF">NCTC10142_00812</name>
</gene>
<dbReference type="PROSITE" id="PS51257">
    <property type="entry name" value="PROKAR_LIPOPROTEIN"/>
    <property type="match status" value="1"/>
</dbReference>
<evidence type="ECO:0000313" key="5">
    <source>
        <dbReference type="Proteomes" id="UP000289506"/>
    </source>
</evidence>
<feature type="region of interest" description="Disordered" evidence="2">
    <location>
        <begin position="27"/>
        <end position="149"/>
    </location>
</feature>
<feature type="chain" id="PRO_5019128894" description="Lipoprotein" evidence="3">
    <location>
        <begin position="29"/>
        <end position="361"/>
    </location>
</feature>
<proteinExistence type="predicted"/>
<organism evidence="4 5">
    <name type="scientific">Mycoplasmopsis cynos</name>
    <dbReference type="NCBI Taxonomy" id="171284"/>
    <lineage>
        <taxon>Bacteria</taxon>
        <taxon>Bacillati</taxon>
        <taxon>Mycoplasmatota</taxon>
        <taxon>Mycoplasmoidales</taxon>
        <taxon>Metamycoplasmataceae</taxon>
        <taxon>Mycoplasmopsis</taxon>
    </lineage>
</organism>
<dbReference type="AlphaFoldDB" id="A0A449AJ71"/>
<geneLocation type="plasmid" evidence="4 5">
    <name>13</name>
</geneLocation>
<evidence type="ECO:0000313" key="4">
    <source>
        <dbReference type="EMBL" id="VEU65031.1"/>
    </source>
</evidence>
<sequence>MNKYKKIFSGLGLLSISTLIGASVVACAKKPSPKDSSTEATDQNNNQGHSTTPEQGKPEMPQNPAPDAPSTPTPEMPKDTPEQNGNTGQSNDSKNNTQDQNKGEAGKNDSKQENKPTPQPQPKETVEQKSNALLAEIEKNPGYPSKTAPALQKLKDEVESIKKETNKTNEEKLASLVTFETKLNKIKEALEKVTKDIDALKYPNVNLTKGKETSAKAKFKEKLNDKATAEEISKVLPNGWTNKIEKYNEVFKLLDNFLDKGRINSLLKRFEQTDDSKEGEFTESLLIWNVYETVRRSVFEPEFKKLKKEIQEKFKDKVKILNNNQKTNHSKNVDWLKENINNIKTILKSAKDENAKTIMKG</sequence>
<keyword evidence="1" id="KW-0175">Coiled coil</keyword>
<feature type="compositionally biased region" description="Polar residues" evidence="2">
    <location>
        <begin position="38"/>
        <end position="54"/>
    </location>
</feature>
<feature type="signal peptide" evidence="3">
    <location>
        <begin position="1"/>
        <end position="28"/>
    </location>
</feature>
<dbReference type="EMBL" id="LR214986">
    <property type="protein sequence ID" value="VEU65031.1"/>
    <property type="molecule type" value="Genomic_DNA"/>
</dbReference>
<reference evidence="4 5" key="1">
    <citation type="submission" date="2019-01" db="EMBL/GenBank/DDBJ databases">
        <authorList>
            <consortium name="Pathogen Informatics"/>
        </authorList>
    </citation>
    <scope>NUCLEOTIDE SEQUENCE [LARGE SCALE GENOMIC DNA]</scope>
    <source>
        <strain evidence="4 5">NCTC10142</strain>
        <plasmid evidence="5">13</plasmid>
    </source>
</reference>
<keyword evidence="4" id="KW-0614">Plasmid</keyword>
<feature type="compositionally biased region" description="Pro residues" evidence="2">
    <location>
        <begin position="61"/>
        <end position="75"/>
    </location>
</feature>
<evidence type="ECO:0008006" key="6">
    <source>
        <dbReference type="Google" id="ProtNLM"/>
    </source>
</evidence>
<evidence type="ECO:0000256" key="3">
    <source>
        <dbReference type="SAM" id="SignalP"/>
    </source>
</evidence>
<evidence type="ECO:0000256" key="1">
    <source>
        <dbReference type="SAM" id="Coils"/>
    </source>
</evidence>
<protein>
    <recommendedName>
        <fullName evidence="6">Lipoprotein</fullName>
    </recommendedName>
</protein>
<evidence type="ECO:0000256" key="2">
    <source>
        <dbReference type="SAM" id="MobiDB-lite"/>
    </source>
</evidence>
<feature type="coiled-coil region" evidence="1">
    <location>
        <begin position="151"/>
        <end position="196"/>
    </location>
</feature>
<dbReference type="Proteomes" id="UP000289506">
    <property type="component" value="Plasmid 13"/>
</dbReference>
<dbReference type="RefSeq" id="WP_129720937.1">
    <property type="nucleotide sequence ID" value="NZ_LR214986.1"/>
</dbReference>
<name>A0A449AJ71_9BACT</name>
<accession>A0A449AJ71</accession>
<keyword evidence="3" id="KW-0732">Signal</keyword>
<feature type="compositionally biased region" description="Basic and acidic residues" evidence="2">
    <location>
        <begin position="101"/>
        <end position="114"/>
    </location>
</feature>